<dbReference type="Pfam" id="PF19877">
    <property type="entry name" value="DUF6350"/>
    <property type="match status" value="1"/>
</dbReference>
<gene>
    <name evidence="3" type="ORF">N866_01265</name>
</gene>
<proteinExistence type="predicted"/>
<evidence type="ECO:0000313" key="4">
    <source>
        <dbReference type="Proteomes" id="UP000019753"/>
    </source>
</evidence>
<organism evidence="3 4">
    <name type="scientific">Actinotalea ferrariae CF5-4</name>
    <dbReference type="NCBI Taxonomy" id="948458"/>
    <lineage>
        <taxon>Bacteria</taxon>
        <taxon>Bacillati</taxon>
        <taxon>Actinomycetota</taxon>
        <taxon>Actinomycetes</taxon>
        <taxon>Micrococcales</taxon>
        <taxon>Cellulomonadaceae</taxon>
        <taxon>Actinotalea</taxon>
    </lineage>
</organism>
<keyword evidence="2" id="KW-0812">Transmembrane</keyword>
<reference evidence="3 4" key="1">
    <citation type="submission" date="2014-01" db="EMBL/GenBank/DDBJ databases">
        <title>Actinotalea ferrariae CF5-4.</title>
        <authorList>
            <person name="Chen F."/>
            <person name="Li Y."/>
            <person name="Wang G."/>
        </authorList>
    </citation>
    <scope>NUCLEOTIDE SEQUENCE [LARGE SCALE GENOMIC DNA]</scope>
    <source>
        <strain evidence="3 4">CF5-4</strain>
    </source>
</reference>
<sequence length="194" mass="19048">MLPEVLRRRAPAPGAPRTGSRPGAPHLRRLRAALSGYGGEDGAPAWVSGLLAGLQAAVLSFLVVTTPALAAYVATSADPSNADVGWLRAVAVAGALWLLGHGGMLPAGGVTVTLVPLGIAVLALFSAYASARRSAYPTASAWWAGVVGYLLLVVVVLLGVGSAGPAGAGAGAVLRTLVGAAVLATVGTGLGTAQ</sequence>
<protein>
    <submittedName>
        <fullName evidence="3">Uncharacterized protein</fullName>
    </submittedName>
</protein>
<keyword evidence="2" id="KW-1133">Transmembrane helix</keyword>
<dbReference type="Proteomes" id="UP000019753">
    <property type="component" value="Unassembled WGS sequence"/>
</dbReference>
<evidence type="ECO:0000313" key="3">
    <source>
        <dbReference type="EMBL" id="EYR63341.1"/>
    </source>
</evidence>
<dbReference type="InterPro" id="IPR045931">
    <property type="entry name" value="DUF6350"/>
</dbReference>
<feature type="transmembrane region" description="Helical" evidence="2">
    <location>
        <begin position="172"/>
        <end position="193"/>
    </location>
</feature>
<feature type="non-terminal residue" evidence="3">
    <location>
        <position position="194"/>
    </location>
</feature>
<feature type="transmembrane region" description="Helical" evidence="2">
    <location>
        <begin position="50"/>
        <end position="74"/>
    </location>
</feature>
<name>A0A021VQB3_9CELL</name>
<feature type="transmembrane region" description="Helical" evidence="2">
    <location>
        <begin position="110"/>
        <end position="129"/>
    </location>
</feature>
<feature type="transmembrane region" description="Helical" evidence="2">
    <location>
        <begin position="141"/>
        <end position="160"/>
    </location>
</feature>
<dbReference type="AlphaFoldDB" id="A0A021VQB3"/>
<accession>A0A021VQB3</accession>
<keyword evidence="4" id="KW-1185">Reference proteome</keyword>
<evidence type="ECO:0000256" key="1">
    <source>
        <dbReference type="SAM" id="MobiDB-lite"/>
    </source>
</evidence>
<keyword evidence="2" id="KW-0472">Membrane</keyword>
<dbReference type="EMBL" id="AXCW01000102">
    <property type="protein sequence ID" value="EYR63341.1"/>
    <property type="molecule type" value="Genomic_DNA"/>
</dbReference>
<evidence type="ECO:0000256" key="2">
    <source>
        <dbReference type="SAM" id="Phobius"/>
    </source>
</evidence>
<feature type="region of interest" description="Disordered" evidence="1">
    <location>
        <begin position="1"/>
        <end position="25"/>
    </location>
</feature>
<comment type="caution">
    <text evidence="3">The sequence shown here is derived from an EMBL/GenBank/DDBJ whole genome shotgun (WGS) entry which is preliminary data.</text>
</comment>
<feature type="compositionally biased region" description="Low complexity" evidence="1">
    <location>
        <begin position="11"/>
        <end position="25"/>
    </location>
</feature>
<feature type="transmembrane region" description="Helical" evidence="2">
    <location>
        <begin position="86"/>
        <end position="104"/>
    </location>
</feature>